<accession>A0A074ZSB7</accession>
<protein>
    <submittedName>
        <fullName evidence="1">Uncharacterized protein</fullName>
    </submittedName>
</protein>
<dbReference type="RefSeq" id="XP_009178099.1">
    <property type="nucleotide sequence ID" value="XM_009179835.1"/>
</dbReference>
<dbReference type="OrthoDB" id="6260023at2759"/>
<dbReference type="AlphaFoldDB" id="A0A074ZSB7"/>
<dbReference type="EMBL" id="KL608492">
    <property type="protein sequence ID" value="KER18154.1"/>
    <property type="molecule type" value="Genomic_DNA"/>
</dbReference>
<reference evidence="1 2" key="1">
    <citation type="submission" date="2013-11" db="EMBL/GenBank/DDBJ databases">
        <title>Opisthorchis viverrini - life in the bile duct.</title>
        <authorList>
            <person name="Young N.D."/>
            <person name="Nagarajan N."/>
            <person name="Lin S.J."/>
            <person name="Korhonen P.K."/>
            <person name="Jex A.R."/>
            <person name="Hall R.S."/>
            <person name="Safavi-Hemami H."/>
            <person name="Kaewkong W."/>
            <person name="Bertrand D."/>
            <person name="Gao S."/>
            <person name="Seet Q."/>
            <person name="Wongkham S."/>
            <person name="Teh B.T."/>
            <person name="Wongkham C."/>
            <person name="Intapan P.M."/>
            <person name="Maleewong W."/>
            <person name="Yang X."/>
            <person name="Hu M."/>
            <person name="Wang Z."/>
            <person name="Hofmann A."/>
            <person name="Sternberg P.W."/>
            <person name="Tan P."/>
            <person name="Wang J."/>
            <person name="Gasser R.B."/>
        </authorList>
    </citation>
    <scope>NUCLEOTIDE SEQUENCE [LARGE SCALE GENOMIC DNA]</scope>
</reference>
<proteinExistence type="predicted"/>
<feature type="non-terminal residue" evidence="1">
    <location>
        <position position="69"/>
    </location>
</feature>
<dbReference type="STRING" id="6198.A0A074ZSB7"/>
<dbReference type="CTD" id="20330422"/>
<dbReference type="KEGG" id="ovi:T265_16257"/>
<sequence>ELIKLDELIYKAQLFSQRLEQRISKLEADPLLSQEELNMKNQQITTLQNELSCRNKSCTTLNSMVNQFM</sequence>
<gene>
    <name evidence="1" type="ORF">T265_16257</name>
</gene>
<evidence type="ECO:0000313" key="1">
    <source>
        <dbReference type="EMBL" id="KER18154.1"/>
    </source>
</evidence>
<feature type="non-terminal residue" evidence="1">
    <location>
        <position position="1"/>
    </location>
</feature>
<dbReference type="GeneID" id="20330422"/>
<evidence type="ECO:0000313" key="2">
    <source>
        <dbReference type="Proteomes" id="UP000054324"/>
    </source>
</evidence>
<keyword evidence="2" id="KW-1185">Reference proteome</keyword>
<name>A0A074ZSB7_OPIVI</name>
<dbReference type="Proteomes" id="UP000054324">
    <property type="component" value="Unassembled WGS sequence"/>
</dbReference>
<organism evidence="1 2">
    <name type="scientific">Opisthorchis viverrini</name>
    <name type="common">Southeast Asian liver fluke</name>
    <dbReference type="NCBI Taxonomy" id="6198"/>
    <lineage>
        <taxon>Eukaryota</taxon>
        <taxon>Metazoa</taxon>
        <taxon>Spiralia</taxon>
        <taxon>Lophotrochozoa</taxon>
        <taxon>Platyhelminthes</taxon>
        <taxon>Trematoda</taxon>
        <taxon>Digenea</taxon>
        <taxon>Opisthorchiida</taxon>
        <taxon>Opisthorchiata</taxon>
        <taxon>Opisthorchiidae</taxon>
        <taxon>Opisthorchis</taxon>
    </lineage>
</organism>